<gene>
    <name evidence="3" type="ORF">G7087_08890</name>
</gene>
<sequence length="338" mass="35854">MPRLNTAHSLTPFTLAAALAAALALAACGERTPPDPMPAAQARQGAKAADASAEEVAREMRGNLRCPAPAPASPPPGTPVDDVLGVRPGQPWDEAVRRVLCSEPLLVMAPDLANRFRLPPSEPAVRQGFHARPAEARVHKSGQQILREMQADATARGNNAVRAGLAPGLSRWYVGTMGLPGEERVTHLVREQAFAADALPATDGVIQALLGKYGEPSWTQDLRRRADHSLGSVELRWVHDPAGRRVAAGERLATECSIVPTVDAGVGLSEACGLVVVATIRTARENPGLAQAMGVGIVDQARGYARVAATEQALQQRDAERRQREVQDAARKGQAPKL</sequence>
<dbReference type="RefSeq" id="WP_009856885.1">
    <property type="nucleotide sequence ID" value="NZ_JAAOCD010000003.1"/>
</dbReference>
<comment type="caution">
    <text evidence="3">The sequence shown here is derived from an EMBL/GenBank/DDBJ whole genome shotgun (WGS) entry which is preliminary data.</text>
</comment>
<feature type="region of interest" description="Disordered" evidence="1">
    <location>
        <begin position="34"/>
        <end position="79"/>
    </location>
</feature>
<feature type="signal peptide" evidence="2">
    <location>
        <begin position="1"/>
        <end position="26"/>
    </location>
</feature>
<evidence type="ECO:0000256" key="2">
    <source>
        <dbReference type="SAM" id="SignalP"/>
    </source>
</evidence>
<keyword evidence="4" id="KW-1185">Reference proteome</keyword>
<evidence type="ECO:0000256" key="1">
    <source>
        <dbReference type="SAM" id="MobiDB-lite"/>
    </source>
</evidence>
<evidence type="ECO:0000313" key="3">
    <source>
        <dbReference type="EMBL" id="NHK98487.1"/>
    </source>
</evidence>
<evidence type="ECO:0008006" key="5">
    <source>
        <dbReference type="Google" id="ProtNLM"/>
    </source>
</evidence>
<dbReference type="EMBL" id="JAAOCD010000003">
    <property type="protein sequence ID" value="NHK98487.1"/>
    <property type="molecule type" value="Genomic_DNA"/>
</dbReference>
<name>A0ABX0HXF3_9BURK</name>
<protein>
    <recommendedName>
        <fullName evidence="5">Lipoprotein</fullName>
    </recommendedName>
</protein>
<evidence type="ECO:0000313" key="4">
    <source>
        <dbReference type="Proteomes" id="UP000802098"/>
    </source>
</evidence>
<dbReference type="Proteomes" id="UP000802098">
    <property type="component" value="Unassembled WGS sequence"/>
</dbReference>
<feature type="chain" id="PRO_5045145801" description="Lipoprotein" evidence="2">
    <location>
        <begin position="27"/>
        <end position="338"/>
    </location>
</feature>
<accession>A0ABX0HXF3</accession>
<reference evidence="3 4" key="1">
    <citation type="submission" date="2020-03" db="EMBL/GenBank/DDBJ databases">
        <title>Rubrivivax benzoatilyticus JA2 (sequenced after 10 years sub-culturing).</title>
        <authorList>
            <person name="Gupta D."/>
            <person name="Chintalapati S."/>
            <person name="Chintalapati V.R."/>
        </authorList>
    </citation>
    <scope>NUCLEOTIDE SEQUENCE [LARGE SCALE GENOMIC DNA]</scope>
    <source>
        <strain evidence="3 4">JA2-Mal</strain>
    </source>
</reference>
<dbReference type="PROSITE" id="PS51257">
    <property type="entry name" value="PROKAR_LIPOPROTEIN"/>
    <property type="match status" value="1"/>
</dbReference>
<proteinExistence type="predicted"/>
<feature type="region of interest" description="Disordered" evidence="1">
    <location>
        <begin position="315"/>
        <end position="338"/>
    </location>
</feature>
<feature type="compositionally biased region" description="Pro residues" evidence="1">
    <location>
        <begin position="68"/>
        <end position="78"/>
    </location>
</feature>
<feature type="compositionally biased region" description="Low complexity" evidence="1">
    <location>
        <begin position="39"/>
        <end position="51"/>
    </location>
</feature>
<keyword evidence="2" id="KW-0732">Signal</keyword>
<organism evidence="3 4">
    <name type="scientific">Rubrivivax benzoatilyticus</name>
    <dbReference type="NCBI Taxonomy" id="316997"/>
    <lineage>
        <taxon>Bacteria</taxon>
        <taxon>Pseudomonadati</taxon>
        <taxon>Pseudomonadota</taxon>
        <taxon>Betaproteobacteria</taxon>
        <taxon>Burkholderiales</taxon>
        <taxon>Sphaerotilaceae</taxon>
        <taxon>Rubrivivax</taxon>
    </lineage>
</organism>
<feature type="compositionally biased region" description="Basic and acidic residues" evidence="1">
    <location>
        <begin position="317"/>
        <end position="331"/>
    </location>
</feature>